<accession>A0A0A9XZC5</accession>
<feature type="non-terminal residue" evidence="1">
    <location>
        <position position="1"/>
    </location>
</feature>
<reference evidence="1" key="1">
    <citation type="journal article" date="2014" name="PLoS ONE">
        <title>Transcriptome-Based Identification of ABC Transporters in the Western Tarnished Plant Bug Lygus hesperus.</title>
        <authorList>
            <person name="Hull J.J."/>
            <person name="Chaney K."/>
            <person name="Geib S.M."/>
            <person name="Fabrick J.A."/>
            <person name="Brent C.S."/>
            <person name="Walsh D."/>
            <person name="Lavine L.C."/>
        </authorList>
    </citation>
    <scope>NUCLEOTIDE SEQUENCE</scope>
</reference>
<dbReference type="AlphaFoldDB" id="A0A0A9XZC5"/>
<evidence type="ECO:0000313" key="1">
    <source>
        <dbReference type="EMBL" id="JAG24213.1"/>
    </source>
</evidence>
<dbReference type="EMBL" id="GBHO01019391">
    <property type="protein sequence ID" value="JAG24213.1"/>
    <property type="molecule type" value="Transcribed_RNA"/>
</dbReference>
<proteinExistence type="predicted"/>
<reference evidence="1" key="2">
    <citation type="submission" date="2014-07" db="EMBL/GenBank/DDBJ databases">
        <authorList>
            <person name="Hull J."/>
        </authorList>
    </citation>
    <scope>NUCLEOTIDE SEQUENCE</scope>
</reference>
<name>A0A0A9XZC5_LYGHE</name>
<sequence>TDVEPVFTELICIAPRDDETPRKPGEPDDYLKFADYIFDNYISDDAKFPPEIWASENDTEPRTTNGAESFHAHYNAQFYNTHPCVNRVLFVLKEIQIETYIKIRSELVPRPLSPASKERQRKIRELRVLFHQSQITPKNFVMKMGQKKNQFGWWCNSADINTTRTTSASMNVSEILMTKCLMIIHDNELL</sequence>
<organism evidence="1">
    <name type="scientific">Lygus hesperus</name>
    <name type="common">Western plant bug</name>
    <dbReference type="NCBI Taxonomy" id="30085"/>
    <lineage>
        <taxon>Eukaryota</taxon>
        <taxon>Metazoa</taxon>
        <taxon>Ecdysozoa</taxon>
        <taxon>Arthropoda</taxon>
        <taxon>Hexapoda</taxon>
        <taxon>Insecta</taxon>
        <taxon>Pterygota</taxon>
        <taxon>Neoptera</taxon>
        <taxon>Paraneoptera</taxon>
        <taxon>Hemiptera</taxon>
        <taxon>Heteroptera</taxon>
        <taxon>Panheteroptera</taxon>
        <taxon>Cimicomorpha</taxon>
        <taxon>Miridae</taxon>
        <taxon>Mirini</taxon>
        <taxon>Lygus</taxon>
    </lineage>
</organism>
<protein>
    <submittedName>
        <fullName evidence="1">Spermatid-specific manchette-related protein 1</fullName>
    </submittedName>
</protein>
<gene>
    <name evidence="1" type="primary">SMRP1</name>
    <name evidence="1" type="ORF">CM83_51377</name>
</gene>